<dbReference type="InterPro" id="IPR052168">
    <property type="entry name" value="Cytochrome_b561_oxidase"/>
</dbReference>
<gene>
    <name evidence="15" type="ORF">K6Y31_03750</name>
</gene>
<protein>
    <submittedName>
        <fullName evidence="15">Cytochrome b</fullName>
    </submittedName>
</protein>
<keyword evidence="9 13" id="KW-1133">Transmembrane helix</keyword>
<evidence type="ECO:0000256" key="11">
    <source>
        <dbReference type="ARBA" id="ARBA00023136"/>
    </source>
</evidence>
<evidence type="ECO:0000313" key="16">
    <source>
        <dbReference type="Proteomes" id="UP001201273"/>
    </source>
</evidence>
<feature type="transmembrane region" description="Helical" evidence="13">
    <location>
        <begin position="146"/>
        <end position="163"/>
    </location>
</feature>
<comment type="similarity">
    <text evidence="12">Belongs to the cytochrome b561 family.</text>
</comment>
<evidence type="ECO:0000256" key="10">
    <source>
        <dbReference type="ARBA" id="ARBA00023004"/>
    </source>
</evidence>
<feature type="domain" description="Cytochrome b561 bacterial/Ni-hydrogenase" evidence="14">
    <location>
        <begin position="9"/>
        <end position="179"/>
    </location>
</feature>
<keyword evidence="7" id="KW-0479">Metal-binding</keyword>
<reference evidence="15 16" key="1">
    <citation type="journal article" date="2022" name="Environ. Microbiol. Rep.">
        <title>Eco-phylogenetic analyses reveal divergent evolution of vitamin B12 metabolism in the marine bacterial family 'Psychromonadaceae'.</title>
        <authorList>
            <person name="Jin X."/>
            <person name="Yang Y."/>
            <person name="Cao H."/>
            <person name="Gao B."/>
            <person name="Zhao Z."/>
        </authorList>
    </citation>
    <scope>NUCLEOTIDE SEQUENCE [LARGE SCALE GENOMIC DNA]</scope>
    <source>
        <strain evidence="15 16">MKS20</strain>
    </source>
</reference>
<dbReference type="PANTHER" id="PTHR30529">
    <property type="entry name" value="CYTOCHROME B561"/>
    <property type="match status" value="1"/>
</dbReference>
<evidence type="ECO:0000256" key="4">
    <source>
        <dbReference type="ARBA" id="ARBA00022475"/>
    </source>
</evidence>
<keyword evidence="16" id="KW-1185">Reference proteome</keyword>
<keyword evidence="4" id="KW-1003">Cell membrane</keyword>
<dbReference type="RefSeq" id="WP_233051510.1">
    <property type="nucleotide sequence ID" value="NZ_JAIMJA010000003.1"/>
</dbReference>
<dbReference type="Gene3D" id="1.20.950.20">
    <property type="entry name" value="Transmembrane di-heme cytochromes, Chain C"/>
    <property type="match status" value="2"/>
</dbReference>
<accession>A0ABS8W4N2</accession>
<keyword evidence="5" id="KW-0349">Heme</keyword>
<dbReference type="Proteomes" id="UP001201273">
    <property type="component" value="Unassembled WGS sequence"/>
</dbReference>
<evidence type="ECO:0000256" key="5">
    <source>
        <dbReference type="ARBA" id="ARBA00022617"/>
    </source>
</evidence>
<evidence type="ECO:0000256" key="8">
    <source>
        <dbReference type="ARBA" id="ARBA00022982"/>
    </source>
</evidence>
<feature type="transmembrane region" description="Helical" evidence="13">
    <location>
        <begin position="91"/>
        <end position="110"/>
    </location>
</feature>
<name>A0ABS8W4N2_9GAMM</name>
<comment type="cofactor">
    <cofactor evidence="1">
        <name>heme b</name>
        <dbReference type="ChEBI" id="CHEBI:60344"/>
    </cofactor>
</comment>
<feature type="transmembrane region" description="Helical" evidence="13">
    <location>
        <begin position="53"/>
        <end position="71"/>
    </location>
</feature>
<evidence type="ECO:0000256" key="6">
    <source>
        <dbReference type="ARBA" id="ARBA00022692"/>
    </source>
</evidence>
<comment type="caution">
    <text evidence="15">The sequence shown here is derived from an EMBL/GenBank/DDBJ whole genome shotgun (WGS) entry which is preliminary data.</text>
</comment>
<feature type="transmembrane region" description="Helical" evidence="13">
    <location>
        <begin position="12"/>
        <end position="33"/>
    </location>
</feature>
<dbReference type="SUPFAM" id="SSF81342">
    <property type="entry name" value="Transmembrane di-heme cytochromes"/>
    <property type="match status" value="1"/>
</dbReference>
<evidence type="ECO:0000256" key="1">
    <source>
        <dbReference type="ARBA" id="ARBA00001970"/>
    </source>
</evidence>
<keyword evidence="10" id="KW-0408">Iron</keyword>
<comment type="subcellular location">
    <subcellularLocation>
        <location evidence="2">Cell membrane</location>
        <topology evidence="2">Multi-pass membrane protein</topology>
    </subcellularLocation>
</comment>
<keyword evidence="8" id="KW-0249">Electron transport</keyword>
<proteinExistence type="inferred from homology"/>
<evidence type="ECO:0000256" key="7">
    <source>
        <dbReference type="ARBA" id="ARBA00022723"/>
    </source>
</evidence>
<dbReference type="PANTHER" id="PTHR30529:SF1">
    <property type="entry name" value="CYTOCHROME B561 HOMOLOG 2"/>
    <property type="match status" value="1"/>
</dbReference>
<evidence type="ECO:0000256" key="3">
    <source>
        <dbReference type="ARBA" id="ARBA00022448"/>
    </source>
</evidence>
<evidence type="ECO:0000256" key="13">
    <source>
        <dbReference type="SAM" id="Phobius"/>
    </source>
</evidence>
<dbReference type="InterPro" id="IPR016174">
    <property type="entry name" value="Di-haem_cyt_TM"/>
</dbReference>
<organism evidence="15 16">
    <name type="scientific">Motilimonas cestriensis</name>
    <dbReference type="NCBI Taxonomy" id="2742685"/>
    <lineage>
        <taxon>Bacteria</taxon>
        <taxon>Pseudomonadati</taxon>
        <taxon>Pseudomonadota</taxon>
        <taxon>Gammaproteobacteria</taxon>
        <taxon>Alteromonadales</taxon>
        <taxon>Alteromonadales genera incertae sedis</taxon>
        <taxon>Motilimonas</taxon>
    </lineage>
</organism>
<evidence type="ECO:0000256" key="9">
    <source>
        <dbReference type="ARBA" id="ARBA00022989"/>
    </source>
</evidence>
<evidence type="ECO:0000259" key="14">
    <source>
        <dbReference type="Pfam" id="PF01292"/>
    </source>
</evidence>
<dbReference type="EMBL" id="JAIMJA010000003">
    <property type="protein sequence ID" value="MCE2593926.1"/>
    <property type="molecule type" value="Genomic_DNA"/>
</dbReference>
<dbReference type="InterPro" id="IPR011577">
    <property type="entry name" value="Cyt_b561_bac/Ni-Hgenase"/>
</dbReference>
<dbReference type="Pfam" id="PF01292">
    <property type="entry name" value="Ni_hydr_CYTB"/>
    <property type="match status" value="1"/>
</dbReference>
<keyword evidence="6 13" id="KW-0812">Transmembrane</keyword>
<evidence type="ECO:0000256" key="2">
    <source>
        <dbReference type="ARBA" id="ARBA00004651"/>
    </source>
</evidence>
<evidence type="ECO:0000313" key="15">
    <source>
        <dbReference type="EMBL" id="MCE2593926.1"/>
    </source>
</evidence>
<evidence type="ECO:0000256" key="12">
    <source>
        <dbReference type="ARBA" id="ARBA00037975"/>
    </source>
</evidence>
<keyword evidence="3" id="KW-0813">Transport</keyword>
<sequence length="188" mass="21118">MLKNSTQGYGLVSIVMHWLVALAVFSLFALGYWMVDLGYYSDWYQTAPMLHKSFGLCLFALMVFRIIWRLINPKPHGLSNHQAWEKTVAKLGHFALYAMLFVLMISGYLISTADGRAISVFGWFDVPALLSGLPQQEEIAGDIHEILAWSLIVLSAGHALAALKHHFIDKDATLNRMLKPVNSTPTRK</sequence>
<keyword evidence="11 13" id="KW-0472">Membrane</keyword>